<evidence type="ECO:0000256" key="11">
    <source>
        <dbReference type="SAM" id="SignalP"/>
    </source>
</evidence>
<evidence type="ECO:0000256" key="7">
    <source>
        <dbReference type="ARBA" id="ARBA00022842"/>
    </source>
</evidence>
<dbReference type="InterPro" id="IPR018524">
    <property type="entry name" value="DNA/RNA_endonuclease_AS"/>
</dbReference>
<dbReference type="Pfam" id="PF01223">
    <property type="entry name" value="Endonuclease_NS"/>
    <property type="match status" value="1"/>
</dbReference>
<dbReference type="SMART" id="SM00477">
    <property type="entry name" value="NUC"/>
    <property type="match status" value="1"/>
</dbReference>
<dbReference type="Gene3D" id="3.40.570.10">
    <property type="entry name" value="Extracellular Endonuclease, subunit A"/>
    <property type="match status" value="1"/>
</dbReference>
<keyword evidence="3 10" id="KW-0540">Nuclease</keyword>
<name>A0A1K0JQC2_CUPNE</name>
<dbReference type="PROSITE" id="PS01070">
    <property type="entry name" value="NUCLEASE_NON_SPEC"/>
    <property type="match status" value="1"/>
</dbReference>
<dbReference type="RefSeq" id="WP_340526907.1">
    <property type="nucleotide sequence ID" value="NZ_FMSH01000308.1"/>
</dbReference>
<evidence type="ECO:0000256" key="2">
    <source>
        <dbReference type="ARBA" id="ARBA00010052"/>
    </source>
</evidence>
<dbReference type="EMBL" id="FMSH01000308">
    <property type="protein sequence ID" value="SCU77476.1"/>
    <property type="molecule type" value="Genomic_DNA"/>
</dbReference>
<keyword evidence="5 10" id="KW-0255">Endonuclease</keyword>
<feature type="domain" description="ENPP1-3/EXOG-like endonuclease/phosphodiesterase" evidence="12">
    <location>
        <begin position="63"/>
        <end position="252"/>
    </location>
</feature>
<dbReference type="AlphaFoldDB" id="A0A1K0JQC2"/>
<evidence type="ECO:0000256" key="10">
    <source>
        <dbReference type="RuleBase" id="RU366055"/>
    </source>
</evidence>
<dbReference type="InterPro" id="IPR044925">
    <property type="entry name" value="His-Me_finger_sf"/>
</dbReference>
<protein>
    <recommendedName>
        <fullName evidence="10">Endonuclease</fullName>
        <ecNumber evidence="10">3.1.30.-</ecNumber>
    </recommendedName>
</protein>
<keyword evidence="7" id="KW-0460">Magnesium</keyword>
<dbReference type="GO" id="GO:0004521">
    <property type="term" value="F:RNA endonuclease activity"/>
    <property type="evidence" value="ECO:0007669"/>
    <property type="project" value="TreeGrafter"/>
</dbReference>
<accession>A0A1K0JQC2</accession>
<comment type="cofactor">
    <cofactor evidence="1 10">
        <name>Mg(2+)</name>
        <dbReference type="ChEBI" id="CHEBI:18420"/>
    </cofactor>
</comment>
<feature type="signal peptide" evidence="11">
    <location>
        <begin position="1"/>
        <end position="23"/>
    </location>
</feature>
<reference evidence="14" key="1">
    <citation type="submission" date="2016-09" db="EMBL/GenBank/DDBJ databases">
        <authorList>
            <person name="Capua I."/>
            <person name="De Benedictis P."/>
            <person name="Joannis T."/>
            <person name="Lombin L.H."/>
            <person name="Cattoli G."/>
        </authorList>
    </citation>
    <scope>NUCLEOTIDE SEQUENCE</scope>
    <source>
        <strain evidence="14">B9</strain>
    </source>
</reference>
<evidence type="ECO:0000256" key="3">
    <source>
        <dbReference type="ARBA" id="ARBA00022722"/>
    </source>
</evidence>
<keyword evidence="4 9" id="KW-0479">Metal-binding</keyword>
<evidence type="ECO:0000259" key="12">
    <source>
        <dbReference type="SMART" id="SM00477"/>
    </source>
</evidence>
<feature type="domain" description="DNA/RNA non-specific endonuclease/pyrophosphatase/phosphodiesterase" evidence="13">
    <location>
        <begin position="62"/>
        <end position="252"/>
    </location>
</feature>
<feature type="active site" description="Proton acceptor" evidence="8">
    <location>
        <position position="128"/>
    </location>
</feature>
<evidence type="ECO:0000256" key="8">
    <source>
        <dbReference type="PIRSR" id="PIRSR640255-1"/>
    </source>
</evidence>
<keyword evidence="11" id="KW-0732">Signal</keyword>
<dbReference type="GO" id="GO:0000014">
    <property type="term" value="F:single-stranded DNA endodeoxyribonuclease activity"/>
    <property type="evidence" value="ECO:0007669"/>
    <property type="project" value="TreeGrafter"/>
</dbReference>
<feature type="binding site" evidence="9">
    <location>
        <position position="158"/>
    </location>
    <ligand>
        <name>Mg(2+)</name>
        <dbReference type="ChEBI" id="CHEBI:18420"/>
        <note>catalytic</note>
    </ligand>
</feature>
<dbReference type="SUPFAM" id="SSF54060">
    <property type="entry name" value="His-Me finger endonucleases"/>
    <property type="match status" value="1"/>
</dbReference>
<evidence type="ECO:0000256" key="6">
    <source>
        <dbReference type="ARBA" id="ARBA00022801"/>
    </source>
</evidence>
<feature type="chain" id="PRO_5011978356" description="Endonuclease" evidence="11">
    <location>
        <begin position="24"/>
        <end position="316"/>
    </location>
</feature>
<proteinExistence type="inferred from homology"/>
<dbReference type="SMART" id="SM00892">
    <property type="entry name" value="Endonuclease_NS"/>
    <property type="match status" value="1"/>
</dbReference>
<dbReference type="EC" id="3.1.30.-" evidence="10"/>
<gene>
    <name evidence="14" type="ORF">CNECB9_3760035</name>
</gene>
<keyword evidence="6 10" id="KW-0378">Hydrolase</keyword>
<dbReference type="PANTHER" id="PTHR13966:SF5">
    <property type="entry name" value="ENDONUCLEASE G, MITOCHONDRIAL"/>
    <property type="match status" value="1"/>
</dbReference>
<organism evidence="14">
    <name type="scientific">Cupriavidus necator</name>
    <name type="common">Alcaligenes eutrophus</name>
    <name type="synonym">Ralstonia eutropha</name>
    <dbReference type="NCBI Taxonomy" id="106590"/>
    <lineage>
        <taxon>Bacteria</taxon>
        <taxon>Pseudomonadati</taxon>
        <taxon>Pseudomonadota</taxon>
        <taxon>Betaproteobacteria</taxon>
        <taxon>Burkholderiales</taxon>
        <taxon>Burkholderiaceae</taxon>
        <taxon>Cupriavidus</taxon>
    </lineage>
</organism>
<sequence length="316" mass="33786">MHKPLFLAAAIAATFFGSTVSTALSTAAYAKGPATDCPHIFGTNGKPSVASSAPASRTQFLCFRGYAVQTSATTRTALWSAENLTAQAVQAARSVPRNSEFYEEAEIPAADRARLSDYGRGTGLDRGHLAPSGDFPDLASQAESFSLANIEPQAAASNRRLWSHIETSTRRMVREYGQAFVVTGPAFDPAQPARLNGRISVPTYMWKAVFVPGVGAAAYVARNDATPRYAVVSISELASFAGVDPFPRVDKAYRDSPMALLAPTPHPGEKSGRKVSLATLTSTAVDRSAQPVAQEPRHEFRQSCVLPFVRAVLTHN</sequence>
<dbReference type="InterPro" id="IPR001604">
    <property type="entry name" value="Endo_G_ENPP1-like_dom"/>
</dbReference>
<evidence type="ECO:0000256" key="4">
    <source>
        <dbReference type="ARBA" id="ARBA00022723"/>
    </source>
</evidence>
<evidence type="ECO:0000313" key="14">
    <source>
        <dbReference type="EMBL" id="SCU77476.1"/>
    </source>
</evidence>
<dbReference type="GO" id="GO:0046872">
    <property type="term" value="F:metal ion binding"/>
    <property type="evidence" value="ECO:0007669"/>
    <property type="project" value="UniProtKB-KW"/>
</dbReference>
<evidence type="ECO:0000256" key="9">
    <source>
        <dbReference type="PIRSR" id="PIRSR640255-2"/>
    </source>
</evidence>
<evidence type="ECO:0000256" key="5">
    <source>
        <dbReference type="ARBA" id="ARBA00022759"/>
    </source>
</evidence>
<dbReference type="InterPro" id="IPR040255">
    <property type="entry name" value="Non-specific_endonuclease"/>
</dbReference>
<dbReference type="GO" id="GO:0003676">
    <property type="term" value="F:nucleic acid binding"/>
    <property type="evidence" value="ECO:0007669"/>
    <property type="project" value="InterPro"/>
</dbReference>
<dbReference type="InterPro" id="IPR044929">
    <property type="entry name" value="DNA/RNA_non-sp_Endonuclease_sf"/>
</dbReference>
<evidence type="ECO:0000259" key="13">
    <source>
        <dbReference type="SMART" id="SM00892"/>
    </source>
</evidence>
<comment type="similarity">
    <text evidence="2 10">Belongs to the DNA/RNA non-specific endonuclease family.</text>
</comment>
<evidence type="ECO:0000256" key="1">
    <source>
        <dbReference type="ARBA" id="ARBA00001946"/>
    </source>
</evidence>
<dbReference type="PANTHER" id="PTHR13966">
    <property type="entry name" value="ENDONUCLEASE RELATED"/>
    <property type="match status" value="1"/>
</dbReference>
<dbReference type="InterPro" id="IPR020821">
    <property type="entry name" value="ENPP1-3/EXOG-like_nuc-like"/>
</dbReference>